<sequence length="634" mass="72147">MWRLVNKFMAGIQATVRQEINDFIYRTIRVVDGYSFNQYNNVKKIHLYMNSQFASQVANRYPLVDNTQEEDDRIFFNITTPRVKAVKRFFDIDIADIRLDEIDPQSELAINLLNKDFERFANDINLSKDLNEFADSLVTYGSIVVKVDKDGKPHNIHLKDYFLDPTVKQSKDSRFNTIKHVMSPKELRDKVKDGWDEGAVERLIERAGKKSNAKDSYEDEWSINSIVSSPLIDVYERYGTLPRNMIEGGTNEEEVMTITITGDPLSFAAQSNTDGSQTVIEEGEVLFKSLWKKDIPIIDTHLVKTANRWQGIGIVELLYPVQQRMNEVANQKRVSMEISMLHLFQTADPTVLNNVLTDLENGAVVKTKVPGALQPIVNEERNLPAIQSEEQVYQEQGDKLTFANDLLAGGDVPSSTPATNVVVQNNNQVLVHLQDRENFANFISDVYIKPFIVPMLLREMKDEHFLRIVSEPEDILQIDEKIIDMKFRKEVIKQAIEKGGVIDVLAGEDLREEMMKELKTSSPNRYVKVLQDYYSNKVGDILVLIDNEKKDIAKIANNTLNFFNLIQNPGVLDDPVNRLFVSNYGREIGIDTSKLEMAFARRVPAETVEPQAQSGGKKVEPQVGQQDPSLAKVL</sequence>
<proteinExistence type="predicted"/>
<organism evidence="2">
    <name type="scientific">uncultured marine virus</name>
    <dbReference type="NCBI Taxonomy" id="186617"/>
    <lineage>
        <taxon>Viruses</taxon>
        <taxon>environmental samples</taxon>
    </lineage>
</organism>
<feature type="region of interest" description="Disordered" evidence="1">
    <location>
        <begin position="606"/>
        <end position="634"/>
    </location>
</feature>
<protein>
    <recommendedName>
        <fullName evidence="3">Portal protein</fullName>
    </recommendedName>
</protein>
<accession>A0A0F7L620</accession>
<evidence type="ECO:0008006" key="3">
    <source>
        <dbReference type="Google" id="ProtNLM"/>
    </source>
</evidence>
<evidence type="ECO:0000313" key="2">
    <source>
        <dbReference type="EMBL" id="AKH47999.1"/>
    </source>
</evidence>
<evidence type="ECO:0000256" key="1">
    <source>
        <dbReference type="SAM" id="MobiDB-lite"/>
    </source>
</evidence>
<reference evidence="2" key="1">
    <citation type="journal article" date="2015" name="Front. Microbiol.">
        <title>Combining genomic sequencing methods to explore viral diversity and reveal potential virus-host interactions.</title>
        <authorList>
            <person name="Chow C.E."/>
            <person name="Winget D.M."/>
            <person name="White R.A.III."/>
            <person name="Hallam S.J."/>
            <person name="Suttle C.A."/>
        </authorList>
    </citation>
    <scope>NUCLEOTIDE SEQUENCE</scope>
    <source>
        <strain evidence="2">Oxic1_5</strain>
    </source>
</reference>
<name>A0A0F7L620_9VIRU</name>
<reference evidence="2" key="2">
    <citation type="submission" date="2015-03" db="EMBL/GenBank/DDBJ databases">
        <authorList>
            <person name="Chow C.-E.T."/>
            <person name="Winget D.M."/>
            <person name="White R.A.III."/>
            <person name="Hallam S.J."/>
            <person name="Suttle C.A."/>
        </authorList>
    </citation>
    <scope>NUCLEOTIDE SEQUENCE</scope>
    <source>
        <strain evidence="2">Oxic1_5</strain>
    </source>
</reference>
<dbReference type="EMBL" id="KR029600">
    <property type="protein sequence ID" value="AKH47999.1"/>
    <property type="molecule type" value="Genomic_DNA"/>
</dbReference>